<dbReference type="Gene3D" id="2.170.130.10">
    <property type="entry name" value="TonB-dependent receptor, plug domain"/>
    <property type="match status" value="1"/>
</dbReference>
<evidence type="ECO:0000259" key="12">
    <source>
        <dbReference type="Pfam" id="PF07715"/>
    </source>
</evidence>
<evidence type="ECO:0000313" key="13">
    <source>
        <dbReference type="EMBL" id="MBB4616508.1"/>
    </source>
</evidence>
<evidence type="ECO:0000256" key="8">
    <source>
        <dbReference type="PROSITE-ProRule" id="PRU01360"/>
    </source>
</evidence>
<keyword evidence="5 9" id="KW-0798">TonB box</keyword>
<dbReference type="InterPro" id="IPR036942">
    <property type="entry name" value="Beta-barrel_TonB_sf"/>
</dbReference>
<keyword evidence="6 8" id="KW-0472">Membrane</keyword>
<feature type="domain" description="TonB-dependent receptor-like beta-barrel" evidence="11">
    <location>
        <begin position="298"/>
        <end position="792"/>
    </location>
</feature>
<comment type="similarity">
    <text evidence="8 9">Belongs to the TonB-dependent receptor family.</text>
</comment>
<dbReference type="CDD" id="cd01347">
    <property type="entry name" value="ligand_gated_channel"/>
    <property type="match status" value="1"/>
</dbReference>
<evidence type="ECO:0000256" key="10">
    <source>
        <dbReference type="SAM" id="MobiDB-lite"/>
    </source>
</evidence>
<evidence type="ECO:0000256" key="7">
    <source>
        <dbReference type="ARBA" id="ARBA00023237"/>
    </source>
</evidence>
<comment type="caution">
    <text evidence="13">The sequence shown here is derived from an EMBL/GenBank/DDBJ whole genome shotgun (WGS) entry which is preliminary data.</text>
</comment>
<evidence type="ECO:0000313" key="14">
    <source>
        <dbReference type="Proteomes" id="UP000574769"/>
    </source>
</evidence>
<evidence type="ECO:0000256" key="5">
    <source>
        <dbReference type="ARBA" id="ARBA00023077"/>
    </source>
</evidence>
<reference evidence="13 14" key="1">
    <citation type="submission" date="2020-08" db="EMBL/GenBank/DDBJ databases">
        <title>Genomic Encyclopedia of Type Strains, Phase IV (KMG-IV): sequencing the most valuable type-strain genomes for metagenomic binning, comparative biology and taxonomic classification.</title>
        <authorList>
            <person name="Goeker M."/>
        </authorList>
    </citation>
    <scope>NUCLEOTIDE SEQUENCE [LARGE SCALE GENOMIC DNA]</scope>
    <source>
        <strain evidence="13 14">DSM 15867</strain>
    </source>
</reference>
<evidence type="ECO:0000256" key="6">
    <source>
        <dbReference type="ARBA" id="ARBA00023136"/>
    </source>
</evidence>
<keyword evidence="4 8" id="KW-0812">Transmembrane</keyword>
<proteinExistence type="inferred from homology"/>
<sequence>MISELLLSTAAIVAPAASTPPASAQQAQTGQGQAGEAQAEQAQAAPVADAATTGDEGGDIIVTGTRVEGRSRLDSVSPVDVLSGASLQRQGTTELGAALSAIAPSIDFPRPSANDATDAIRPATLRGLAPDQTLVLINGIRGHTSANLNTNGTVGRGSAAVDLNTIPTVALDRIEVLRDGASAQYGSDAIAGVVNLRLREARSGGGAQVVYGFYDTQVDTANNRRHVTGEPTVTVSAWQGIGFGSDGFLTVSGEYLKRQPTNRADIDTRVTPRRVTGRYGDPETEQYTGYVNAGTSLTDNISLYAFGGYQDRDSRGAAFPRIRTTASAPLLDRAGLSNGFLPIINTRSKDINSAAGLRGDLGGFNVDLSLSYGRNTVDFRTLDSTNYAYGSASPRDFRDGSVAYDQYVAGLDVTRKFDVFQSLNLAFGIEGRREGYKISAGEPASYGYAPAGTVTGIPAGTTVAPGAQGFGGFSPLNEVKRSRRNGSIYVDVEAQMTDKLLLGLAGRAEDYSDFGTTATGKFSARYDLADWIALRGTASTGFRAPSLQQQYFTQIASVVTNGVPVLTGTFPSTSTVGAALGGLPLEPEKSTNLSAGTVIRAGGFDLTLDAYRIHIRNQIGLSENISASGSTAAVNAQIAQLLAATNTGASAARFFINGLATTTKGIDLVAHYRWRTAEAGAFDFTLAGNINDVKVTRVPTSTATLNPAPTLFARSRILTLEDGTPQQKVTGTVDWSLERLGALARVTYYGDVNQPGTTPAADVHTGRHAITDIELRYAAPKGAQIGLGVSNLFDVYPDRTIPANNSTGVLGFPYYSPFGFNGRYLYARVGLNW</sequence>
<dbReference type="InterPro" id="IPR012910">
    <property type="entry name" value="Plug_dom"/>
</dbReference>
<dbReference type="InterPro" id="IPR037066">
    <property type="entry name" value="Plug_dom_sf"/>
</dbReference>
<dbReference type="Pfam" id="PF00593">
    <property type="entry name" value="TonB_dep_Rec_b-barrel"/>
    <property type="match status" value="1"/>
</dbReference>
<dbReference type="Gene3D" id="2.40.170.20">
    <property type="entry name" value="TonB-dependent receptor, beta-barrel domain"/>
    <property type="match status" value="1"/>
</dbReference>
<dbReference type="InterPro" id="IPR000531">
    <property type="entry name" value="Beta-barrel_TonB"/>
</dbReference>
<keyword evidence="2 8" id="KW-0813">Transport</keyword>
<dbReference type="Pfam" id="PF07715">
    <property type="entry name" value="Plug"/>
    <property type="match status" value="1"/>
</dbReference>
<keyword evidence="3 8" id="KW-1134">Transmembrane beta strand</keyword>
<name>A0A7W7AG85_9SPHN</name>
<comment type="subcellular location">
    <subcellularLocation>
        <location evidence="1 8">Cell outer membrane</location>
        <topology evidence="1 8">Multi-pass membrane protein</topology>
    </subcellularLocation>
</comment>
<organism evidence="13 14">
    <name type="scientific">Sphingomonas abaci</name>
    <dbReference type="NCBI Taxonomy" id="237611"/>
    <lineage>
        <taxon>Bacteria</taxon>
        <taxon>Pseudomonadati</taxon>
        <taxon>Pseudomonadota</taxon>
        <taxon>Alphaproteobacteria</taxon>
        <taxon>Sphingomonadales</taxon>
        <taxon>Sphingomonadaceae</taxon>
        <taxon>Sphingomonas</taxon>
    </lineage>
</organism>
<keyword evidence="7 8" id="KW-0998">Cell outer membrane</keyword>
<dbReference type="AlphaFoldDB" id="A0A7W7AG85"/>
<evidence type="ECO:0000256" key="4">
    <source>
        <dbReference type="ARBA" id="ARBA00022692"/>
    </source>
</evidence>
<dbReference type="PROSITE" id="PS52016">
    <property type="entry name" value="TONB_DEPENDENT_REC_3"/>
    <property type="match status" value="1"/>
</dbReference>
<evidence type="ECO:0000259" key="11">
    <source>
        <dbReference type="Pfam" id="PF00593"/>
    </source>
</evidence>
<dbReference type="RefSeq" id="WP_184111410.1">
    <property type="nucleotide sequence ID" value="NZ_JACHNY010000001.1"/>
</dbReference>
<dbReference type="Proteomes" id="UP000574769">
    <property type="component" value="Unassembled WGS sequence"/>
</dbReference>
<dbReference type="SUPFAM" id="SSF56935">
    <property type="entry name" value="Porins"/>
    <property type="match status" value="1"/>
</dbReference>
<dbReference type="InterPro" id="IPR039426">
    <property type="entry name" value="TonB-dep_rcpt-like"/>
</dbReference>
<dbReference type="PANTHER" id="PTHR47234">
    <property type="match status" value="1"/>
</dbReference>
<feature type="compositionally biased region" description="Low complexity" evidence="10">
    <location>
        <begin position="21"/>
        <end position="54"/>
    </location>
</feature>
<accession>A0A7W7AG85</accession>
<evidence type="ECO:0000256" key="1">
    <source>
        <dbReference type="ARBA" id="ARBA00004571"/>
    </source>
</evidence>
<feature type="region of interest" description="Disordered" evidence="10">
    <location>
        <begin position="21"/>
        <end position="59"/>
    </location>
</feature>
<protein>
    <submittedName>
        <fullName evidence="13">Iron complex outermembrane receptor protein</fullName>
    </submittedName>
</protein>
<evidence type="ECO:0000256" key="3">
    <source>
        <dbReference type="ARBA" id="ARBA00022452"/>
    </source>
</evidence>
<dbReference type="EMBL" id="JACHNY010000001">
    <property type="protein sequence ID" value="MBB4616508.1"/>
    <property type="molecule type" value="Genomic_DNA"/>
</dbReference>
<dbReference type="PANTHER" id="PTHR47234:SF3">
    <property type="entry name" value="SECRETIN_TONB SHORT N-TERMINAL DOMAIN-CONTAINING PROTEIN"/>
    <property type="match status" value="1"/>
</dbReference>
<dbReference type="GO" id="GO:0009279">
    <property type="term" value="C:cell outer membrane"/>
    <property type="evidence" value="ECO:0007669"/>
    <property type="project" value="UniProtKB-SubCell"/>
</dbReference>
<evidence type="ECO:0000256" key="9">
    <source>
        <dbReference type="RuleBase" id="RU003357"/>
    </source>
</evidence>
<keyword evidence="14" id="KW-1185">Reference proteome</keyword>
<gene>
    <name evidence="13" type="ORF">GGQ96_000614</name>
</gene>
<feature type="domain" description="TonB-dependent receptor plug" evidence="12">
    <location>
        <begin position="74"/>
        <end position="193"/>
    </location>
</feature>
<keyword evidence="13" id="KW-0675">Receptor</keyword>
<evidence type="ECO:0000256" key="2">
    <source>
        <dbReference type="ARBA" id="ARBA00022448"/>
    </source>
</evidence>